<name>A0A0K0F542_STRVS</name>
<sequence>MNQTTSYVHRYNFRPFPEIGARPGRPVNGERQAPTNTQVTEFLKKNHYSSTLISYDCQDMFILFIFKSI</sequence>
<dbReference type="WBParaSite" id="SVE_0393200.1">
    <property type="protein sequence ID" value="SVE_0393200.1"/>
    <property type="gene ID" value="SVE_0393200"/>
</dbReference>
<proteinExistence type="predicted"/>
<evidence type="ECO:0000313" key="1">
    <source>
        <dbReference type="Proteomes" id="UP000035680"/>
    </source>
</evidence>
<reference evidence="2" key="2">
    <citation type="submission" date="2015-08" db="UniProtKB">
        <authorList>
            <consortium name="WormBaseParasite"/>
        </authorList>
    </citation>
    <scope>IDENTIFICATION</scope>
</reference>
<organism evidence="1 2">
    <name type="scientific">Strongyloides venezuelensis</name>
    <name type="common">Threadworm</name>
    <dbReference type="NCBI Taxonomy" id="75913"/>
    <lineage>
        <taxon>Eukaryota</taxon>
        <taxon>Metazoa</taxon>
        <taxon>Ecdysozoa</taxon>
        <taxon>Nematoda</taxon>
        <taxon>Chromadorea</taxon>
        <taxon>Rhabditida</taxon>
        <taxon>Tylenchina</taxon>
        <taxon>Panagrolaimomorpha</taxon>
        <taxon>Strongyloidoidea</taxon>
        <taxon>Strongyloididae</taxon>
        <taxon>Strongyloides</taxon>
    </lineage>
</organism>
<protein>
    <submittedName>
        <fullName evidence="2">DET1- and DDB1-associated protein 1</fullName>
    </submittedName>
</protein>
<dbReference type="Proteomes" id="UP000035680">
    <property type="component" value="Unassembled WGS sequence"/>
</dbReference>
<evidence type="ECO:0000313" key="2">
    <source>
        <dbReference type="WBParaSite" id="SVE_0393200.1"/>
    </source>
</evidence>
<accession>A0A0K0F542</accession>
<dbReference type="AlphaFoldDB" id="A0A0K0F542"/>
<keyword evidence="1" id="KW-1185">Reference proteome</keyword>
<reference evidence="1" key="1">
    <citation type="submission" date="2014-07" db="EMBL/GenBank/DDBJ databases">
        <authorList>
            <person name="Martin A.A"/>
            <person name="De Silva N."/>
        </authorList>
    </citation>
    <scope>NUCLEOTIDE SEQUENCE</scope>
</reference>